<feature type="compositionally biased region" description="Acidic residues" evidence="1">
    <location>
        <begin position="53"/>
        <end position="64"/>
    </location>
</feature>
<protein>
    <submittedName>
        <fullName evidence="2">Uncharacterized protein</fullName>
    </submittedName>
</protein>
<gene>
    <name evidence="2" type="ORF">A0J61_07038</name>
</gene>
<dbReference type="Proteomes" id="UP000093000">
    <property type="component" value="Unassembled WGS sequence"/>
</dbReference>
<proteinExistence type="predicted"/>
<organism evidence="2 3">
    <name type="scientific">Choanephora cucurbitarum</name>
    <dbReference type="NCBI Taxonomy" id="101091"/>
    <lineage>
        <taxon>Eukaryota</taxon>
        <taxon>Fungi</taxon>
        <taxon>Fungi incertae sedis</taxon>
        <taxon>Mucoromycota</taxon>
        <taxon>Mucoromycotina</taxon>
        <taxon>Mucoromycetes</taxon>
        <taxon>Mucorales</taxon>
        <taxon>Mucorineae</taxon>
        <taxon>Choanephoraceae</taxon>
        <taxon>Choanephoroideae</taxon>
        <taxon>Choanephora</taxon>
    </lineage>
</organism>
<dbReference type="EMBL" id="LUGH01000456">
    <property type="protein sequence ID" value="OBZ84913.1"/>
    <property type="molecule type" value="Genomic_DNA"/>
</dbReference>
<dbReference type="InParanoid" id="A0A1C7N710"/>
<dbReference type="OrthoDB" id="2289008at2759"/>
<comment type="caution">
    <text evidence="2">The sequence shown here is derived from an EMBL/GenBank/DDBJ whole genome shotgun (WGS) entry which is preliminary data.</text>
</comment>
<evidence type="ECO:0000313" key="2">
    <source>
        <dbReference type="EMBL" id="OBZ84913.1"/>
    </source>
</evidence>
<accession>A0A1C7N710</accession>
<reference evidence="2 3" key="1">
    <citation type="submission" date="2016-03" db="EMBL/GenBank/DDBJ databases">
        <title>Choanephora cucurbitarum.</title>
        <authorList>
            <person name="Min B."/>
            <person name="Park H."/>
            <person name="Park J.-H."/>
            <person name="Shin H.-D."/>
            <person name="Choi I.-G."/>
        </authorList>
    </citation>
    <scope>NUCLEOTIDE SEQUENCE [LARGE SCALE GENOMIC DNA]</scope>
    <source>
        <strain evidence="2 3">KUS-F28377</strain>
    </source>
</reference>
<evidence type="ECO:0000256" key="1">
    <source>
        <dbReference type="SAM" id="MobiDB-lite"/>
    </source>
</evidence>
<feature type="region of interest" description="Disordered" evidence="1">
    <location>
        <begin position="37"/>
        <end position="64"/>
    </location>
</feature>
<name>A0A1C7N710_9FUNG</name>
<sequence length="174" mass="20570">MNRLGFGEFHRKHFGPEQQQYWQAMLFQQAPHLYDEPYYPNHDQQTWNKEEDQPVTEEPTEDYPDQTLSREAIEIFQFSEAYRKERERERLELEEEETKGMEGWQYGESNVLVSGGIEAPATNLVLIRPRPNEESEIRMKEDMLNSAYLASCSNLNSTDRDDNIVLWPVVPLKL</sequence>
<evidence type="ECO:0000313" key="3">
    <source>
        <dbReference type="Proteomes" id="UP000093000"/>
    </source>
</evidence>
<keyword evidence="3" id="KW-1185">Reference proteome</keyword>
<dbReference type="AlphaFoldDB" id="A0A1C7N710"/>